<organism evidence="2 3">
    <name type="scientific">Flammeovirga aprica JL-4</name>
    <dbReference type="NCBI Taxonomy" id="694437"/>
    <lineage>
        <taxon>Bacteria</taxon>
        <taxon>Pseudomonadati</taxon>
        <taxon>Bacteroidota</taxon>
        <taxon>Cytophagia</taxon>
        <taxon>Cytophagales</taxon>
        <taxon>Flammeovirgaceae</taxon>
        <taxon>Flammeovirga</taxon>
    </lineage>
</organism>
<sequence>MRTIVLSFLLGLFLMSCGGEQKSQQQQETAKEEEKLEAVVYDAEKAKAPQAYMKLSECLIASNPTAAQTYAKRLKAVMPAEGAEEVNKSIDAIINSADLAAQRKSFEAVTAYFLEVAKKGDAGMDIYLVHCPMAFNNTGADWLSATKEVVNPYFGDEMLHCGRVMETIKGK</sequence>
<dbReference type="EMBL" id="JABANE010000018">
    <property type="protein sequence ID" value="NME68031.1"/>
    <property type="molecule type" value="Genomic_DNA"/>
</dbReference>
<dbReference type="RefSeq" id="WP_169656346.1">
    <property type="nucleotide sequence ID" value="NZ_JABANE010000018.1"/>
</dbReference>
<keyword evidence="3" id="KW-1185">Reference proteome</keyword>
<protein>
    <submittedName>
        <fullName evidence="2">DUF3347 domain-containing protein</fullName>
    </submittedName>
</protein>
<proteinExistence type="predicted"/>
<accession>A0A7X9P1W7</accession>
<name>A0A7X9P1W7_9BACT</name>
<evidence type="ECO:0000259" key="1">
    <source>
        <dbReference type="Pfam" id="PF11827"/>
    </source>
</evidence>
<evidence type="ECO:0000313" key="3">
    <source>
        <dbReference type="Proteomes" id="UP000576082"/>
    </source>
</evidence>
<dbReference type="InterPro" id="IPR021782">
    <property type="entry name" value="DUF3347"/>
</dbReference>
<evidence type="ECO:0000313" key="2">
    <source>
        <dbReference type="EMBL" id="NME68031.1"/>
    </source>
</evidence>
<dbReference type="AlphaFoldDB" id="A0A7X9P1W7"/>
<dbReference type="Pfam" id="PF11827">
    <property type="entry name" value="DUF3347"/>
    <property type="match status" value="1"/>
</dbReference>
<feature type="domain" description="DUF3347" evidence="1">
    <location>
        <begin position="50"/>
        <end position="121"/>
    </location>
</feature>
<gene>
    <name evidence="2" type="ORF">HHU12_08675</name>
</gene>
<dbReference type="Proteomes" id="UP000576082">
    <property type="component" value="Unassembled WGS sequence"/>
</dbReference>
<dbReference type="PROSITE" id="PS51257">
    <property type="entry name" value="PROKAR_LIPOPROTEIN"/>
    <property type="match status" value="1"/>
</dbReference>
<comment type="caution">
    <text evidence="2">The sequence shown here is derived from an EMBL/GenBank/DDBJ whole genome shotgun (WGS) entry which is preliminary data.</text>
</comment>
<reference evidence="2 3" key="1">
    <citation type="submission" date="2020-04" db="EMBL/GenBank/DDBJ databases">
        <title>Flammeovirga sp. SR4, a novel species isolated from seawater.</title>
        <authorList>
            <person name="Wang X."/>
        </authorList>
    </citation>
    <scope>NUCLEOTIDE SEQUENCE [LARGE SCALE GENOMIC DNA]</scope>
    <source>
        <strain evidence="2 3">ATCC 23126</strain>
    </source>
</reference>